<dbReference type="Proteomes" id="UP000001022">
    <property type="component" value="Chromosome"/>
</dbReference>
<evidence type="ECO:0000313" key="2">
    <source>
        <dbReference type="Proteomes" id="UP000001022"/>
    </source>
</evidence>
<dbReference type="HOGENOM" id="CLU_3396773_0_0_6"/>
<organism evidence="1 2">
    <name type="scientific">Haemophilus ducreyi (strain 35000HP / ATCC 700724)</name>
    <dbReference type="NCBI Taxonomy" id="233412"/>
    <lineage>
        <taxon>Bacteria</taxon>
        <taxon>Pseudomonadati</taxon>
        <taxon>Pseudomonadota</taxon>
        <taxon>Gammaproteobacteria</taxon>
        <taxon>Pasteurellales</taxon>
        <taxon>Pasteurellaceae</taxon>
        <taxon>Haemophilus</taxon>
    </lineage>
</organism>
<dbReference type="KEGG" id="hdu:HD_0055"/>
<keyword evidence="2" id="KW-1185">Reference proteome</keyword>
<proteinExistence type="predicted"/>
<evidence type="ECO:0000313" key="1">
    <source>
        <dbReference type="EMBL" id="AAP95070.1"/>
    </source>
</evidence>
<name>Q7VPL0_HAEDU</name>
<gene>
    <name evidence="1" type="ordered locus">HD_0055</name>
</gene>
<sequence>MQVFFFNLKNVFFRLLSEQGDCFLYVFMGFI</sequence>
<dbReference type="AlphaFoldDB" id="Q7VPL0"/>
<reference evidence="2" key="1">
    <citation type="submission" date="2003-06" db="EMBL/GenBank/DDBJ databases">
        <title>The complete genome sequence of Haemophilus ducreyi.</title>
        <authorList>
            <person name="Munson R.S. Jr."/>
            <person name="Ray W.C."/>
            <person name="Mahairas G."/>
            <person name="Sabo P."/>
            <person name="Mungur R."/>
            <person name="Johnson L."/>
            <person name="Nguyen D."/>
            <person name="Wang J."/>
            <person name="Forst C."/>
            <person name="Hood L."/>
        </authorList>
    </citation>
    <scope>NUCLEOTIDE SEQUENCE [LARGE SCALE GENOMIC DNA]</scope>
    <source>
        <strain evidence="2">35000HP / ATCC 700724</strain>
    </source>
</reference>
<protein>
    <submittedName>
        <fullName evidence="1">Uncharacterized protein</fullName>
    </submittedName>
</protein>
<accession>Q7VPL0</accession>
<dbReference type="EMBL" id="AE017143">
    <property type="protein sequence ID" value="AAP95070.1"/>
    <property type="molecule type" value="Genomic_DNA"/>
</dbReference>